<evidence type="ECO:0000313" key="3">
    <source>
        <dbReference type="Proteomes" id="UP000537522"/>
    </source>
</evidence>
<name>A0A7L0K7A9_CHATO</name>
<dbReference type="Gene3D" id="3.40.50.300">
    <property type="entry name" value="P-loop containing nucleotide triphosphate hydrolases"/>
    <property type="match status" value="1"/>
</dbReference>
<dbReference type="GO" id="GO:0003714">
    <property type="term" value="F:transcription corepressor activity"/>
    <property type="evidence" value="ECO:0007669"/>
    <property type="project" value="TreeGrafter"/>
</dbReference>
<comment type="caution">
    <text evidence="2">The sequence shown here is derived from an EMBL/GenBank/DDBJ whole genome shotgun (WGS) entry which is preliminary data.</text>
</comment>
<keyword evidence="3" id="KW-1185">Reference proteome</keyword>
<gene>
    <name evidence="2" type="primary">N4bp2l2</name>
    <name evidence="2" type="ORF">CHATOR_R06898</name>
</gene>
<feature type="region of interest" description="Disordered" evidence="1">
    <location>
        <begin position="126"/>
        <end position="146"/>
    </location>
</feature>
<evidence type="ECO:0000313" key="2">
    <source>
        <dbReference type="EMBL" id="NXK52875.1"/>
    </source>
</evidence>
<protein>
    <submittedName>
        <fullName evidence="2">N42L2 protein</fullName>
    </submittedName>
</protein>
<feature type="non-terminal residue" evidence="2">
    <location>
        <position position="1"/>
    </location>
</feature>
<evidence type="ECO:0000256" key="1">
    <source>
        <dbReference type="SAM" id="MobiDB-lite"/>
    </source>
</evidence>
<dbReference type="InterPro" id="IPR026302">
    <property type="entry name" value="NEDD4-bd_p2"/>
</dbReference>
<sequence>MLHAESRVRLLECQDEITIEPCSKKMKSTEGAYEKLSDDGNQGTQEEVDPARTSNGLVPVYVSDNQGEHEVQKQEKIPTGVLGTPNEVLPEKSVECSQQVDSEIVQNINPTFVSKNYTKVEEEKGPLTTNNVDEDNTKNSSKTFSVNRNESDEEFITSKEFIGPIYKPAKSNKQDKCGSWVECRSGVGGQSELHENRTKRKEAKKMQTVSSAVSEMDDELYQFYKEIQQLESENLNTFQEKETETSQEQYSAYNCSQTSQEDHQHLWLGSPQPFYENRQCFSGEQKSQKTGKEQQLVIETSGWKTENAFNGQIDSKYWNNSVPEFRPAWQSTESFIVPQGPPPPRLNHQLHFQILNPLPQKANAFPSQSDDLSYENYCGYRGNNDINCHGPLPNQSTSSVGHTHTHSTQVFRNGNNDQNGPQSNGFCETREECWKDPETYNTEGVHRFSSLQLPEERFGCSQKLLLILRGLPGSGKSTLSCAKNFLHSPFYLNYITAYLHALFFIAAKQAMELGKSPIIIDNTNTQAWEMKPYVEVALEKGYRVEFHEPDTWWKFDPEE</sequence>
<dbReference type="EMBL" id="VXAL01013748">
    <property type="protein sequence ID" value="NXK52875.1"/>
    <property type="molecule type" value="Genomic_DNA"/>
</dbReference>
<accession>A0A7L0K7A9</accession>
<dbReference type="GO" id="GO:0005634">
    <property type="term" value="C:nucleus"/>
    <property type="evidence" value="ECO:0007669"/>
    <property type="project" value="TreeGrafter"/>
</dbReference>
<organism evidence="2 3">
    <name type="scientific">Chauna torquata</name>
    <name type="common">Southern screamer</name>
    <dbReference type="NCBI Taxonomy" id="30388"/>
    <lineage>
        <taxon>Eukaryota</taxon>
        <taxon>Metazoa</taxon>
        <taxon>Chordata</taxon>
        <taxon>Craniata</taxon>
        <taxon>Vertebrata</taxon>
        <taxon>Euteleostomi</taxon>
        <taxon>Archelosauria</taxon>
        <taxon>Archosauria</taxon>
        <taxon>Dinosauria</taxon>
        <taxon>Saurischia</taxon>
        <taxon>Theropoda</taxon>
        <taxon>Coelurosauria</taxon>
        <taxon>Aves</taxon>
        <taxon>Neognathae</taxon>
        <taxon>Galloanserae</taxon>
        <taxon>Anseriformes</taxon>
        <taxon>Anhimidae</taxon>
        <taxon>Chauna</taxon>
    </lineage>
</organism>
<reference evidence="2 3" key="1">
    <citation type="submission" date="2019-09" db="EMBL/GenBank/DDBJ databases">
        <title>Bird 10,000 Genomes (B10K) Project - Family phase.</title>
        <authorList>
            <person name="Zhang G."/>
        </authorList>
    </citation>
    <scope>NUCLEOTIDE SEQUENCE [LARGE SCALE GENOMIC DNA]</scope>
    <source>
        <strain evidence="2">B10K-DU-011-36</strain>
        <tissue evidence="2">Muscle</tissue>
    </source>
</reference>
<dbReference type="PANTHER" id="PTHR13308:SF23">
    <property type="entry name" value="NEDD4-BINDING PROTEIN 2-LIKE 2"/>
    <property type="match status" value="1"/>
</dbReference>
<dbReference type="PANTHER" id="PTHR13308">
    <property type="entry name" value="NEDD4-BINDING PROTEIN 2-LIKE 1"/>
    <property type="match status" value="1"/>
</dbReference>
<dbReference type="AlphaFoldDB" id="A0A7L0K7A9"/>
<dbReference type="Proteomes" id="UP000537522">
    <property type="component" value="Unassembled WGS sequence"/>
</dbReference>
<feature type="region of interest" description="Disordered" evidence="1">
    <location>
        <begin position="25"/>
        <end position="55"/>
    </location>
</feature>
<dbReference type="GO" id="GO:0000122">
    <property type="term" value="P:negative regulation of transcription by RNA polymerase II"/>
    <property type="evidence" value="ECO:0007669"/>
    <property type="project" value="TreeGrafter"/>
</dbReference>
<dbReference type="InterPro" id="IPR027417">
    <property type="entry name" value="P-loop_NTPase"/>
</dbReference>
<proteinExistence type="predicted"/>
<feature type="non-terminal residue" evidence="2">
    <location>
        <position position="559"/>
    </location>
</feature>